<dbReference type="RefSeq" id="WP_380774279.1">
    <property type="nucleotide sequence ID" value="NZ_JBHUEO010000037.1"/>
</dbReference>
<evidence type="ECO:0000313" key="1">
    <source>
        <dbReference type="EMBL" id="MFD1707566.1"/>
    </source>
</evidence>
<sequence length="42" mass="4722">MQKTKEDTSYAHALNASNKKHSFIKTIQVLFDVTVKTNVVSV</sequence>
<organism evidence="1 2">
    <name type="scientific">Siminovitchia sediminis</name>
    <dbReference type="NCBI Taxonomy" id="1274353"/>
    <lineage>
        <taxon>Bacteria</taxon>
        <taxon>Bacillati</taxon>
        <taxon>Bacillota</taxon>
        <taxon>Bacilli</taxon>
        <taxon>Bacillales</taxon>
        <taxon>Bacillaceae</taxon>
        <taxon>Siminovitchia</taxon>
    </lineage>
</organism>
<dbReference type="EMBL" id="JBHUEO010000037">
    <property type="protein sequence ID" value="MFD1707566.1"/>
    <property type="molecule type" value="Genomic_DNA"/>
</dbReference>
<dbReference type="Proteomes" id="UP001597301">
    <property type="component" value="Unassembled WGS sequence"/>
</dbReference>
<reference evidence="2" key="1">
    <citation type="journal article" date="2019" name="Int. J. Syst. Evol. Microbiol.">
        <title>The Global Catalogue of Microorganisms (GCM) 10K type strain sequencing project: providing services to taxonomists for standard genome sequencing and annotation.</title>
        <authorList>
            <consortium name="The Broad Institute Genomics Platform"/>
            <consortium name="The Broad Institute Genome Sequencing Center for Infectious Disease"/>
            <person name="Wu L."/>
            <person name="Ma J."/>
        </authorList>
    </citation>
    <scope>NUCLEOTIDE SEQUENCE [LARGE SCALE GENOMIC DNA]</scope>
    <source>
        <strain evidence="2">CGMCC 1.12295</strain>
    </source>
</reference>
<protein>
    <submittedName>
        <fullName evidence="1">Uncharacterized protein</fullName>
    </submittedName>
</protein>
<accession>A0ABW4KJL9</accession>
<comment type="caution">
    <text evidence="1">The sequence shown here is derived from an EMBL/GenBank/DDBJ whole genome shotgun (WGS) entry which is preliminary data.</text>
</comment>
<proteinExistence type="predicted"/>
<name>A0ABW4KJL9_9BACI</name>
<keyword evidence="2" id="KW-1185">Reference proteome</keyword>
<evidence type="ECO:0000313" key="2">
    <source>
        <dbReference type="Proteomes" id="UP001597301"/>
    </source>
</evidence>
<gene>
    <name evidence="1" type="ORF">ACFSCZ_12610</name>
</gene>